<accession>A0ABX9AKE3</accession>
<evidence type="ECO:0000313" key="5">
    <source>
        <dbReference type="Proteomes" id="UP000825886"/>
    </source>
</evidence>
<name>A0ABX9AKE3_9ENTR</name>
<comment type="subcellular location">
    <subcellularLocation>
        <location evidence="1">Cell outer membrane</location>
    </subcellularLocation>
</comment>
<dbReference type="EMBL" id="CP081864">
    <property type="protein sequence ID" value="QZN94521.1"/>
    <property type="molecule type" value="Genomic_DNA"/>
</dbReference>
<organism evidence="4 5">
    <name type="scientific">Symbiopectobacterium purcellii</name>
    <dbReference type="NCBI Taxonomy" id="2871826"/>
    <lineage>
        <taxon>Bacteria</taxon>
        <taxon>Pseudomonadati</taxon>
        <taxon>Pseudomonadota</taxon>
        <taxon>Gammaproteobacteria</taxon>
        <taxon>Enterobacterales</taxon>
        <taxon>Enterobacteriaceae</taxon>
    </lineage>
</organism>
<evidence type="ECO:0000256" key="2">
    <source>
        <dbReference type="ARBA" id="ARBA00023136"/>
    </source>
</evidence>
<evidence type="ECO:0000313" key="4">
    <source>
        <dbReference type="EMBL" id="QZN94521.1"/>
    </source>
</evidence>
<dbReference type="InterPro" id="IPR036942">
    <property type="entry name" value="Beta-barrel_TonB_sf"/>
</dbReference>
<evidence type="ECO:0000256" key="1">
    <source>
        <dbReference type="ARBA" id="ARBA00004442"/>
    </source>
</evidence>
<evidence type="ECO:0008006" key="6">
    <source>
        <dbReference type="Google" id="ProtNLM"/>
    </source>
</evidence>
<evidence type="ECO:0000256" key="3">
    <source>
        <dbReference type="ARBA" id="ARBA00023237"/>
    </source>
</evidence>
<sequence length="214" mass="25071">MITKRRFPSFRTFDNGGRSSHDAVTLSVRNSQPWEWADATHVLNGSVSWQQSKNNTPSDQGYSFFDPSTRLNSDKVWYNGKVIDAKDLPSTNYNSPLKFNLELTSEWQEYGLTLYNRLQWWGSRQQAVRYGNEYYNDAEFGQLRKYSKEHFASRYTWDGRVTWKPGFAYGASVSVEVNNILNNKNVADTLVYSDQVLRVYDPGRQFWLQMNYDF</sequence>
<proteinExistence type="predicted"/>
<dbReference type="Proteomes" id="UP000825886">
    <property type="component" value="Chromosome"/>
</dbReference>
<gene>
    <name evidence="4" type="ORF">K6K13_14585</name>
</gene>
<reference evidence="4 5" key="1">
    <citation type="submission" date="2021-08" db="EMBL/GenBank/DDBJ databases">
        <title>Culture and genomic analysis of Symbiopectobacterium purcellii sp. nov. gen. nov., isolated from the leafhopper Empoasca decipiens.</title>
        <authorList>
            <person name="Nadal-Jimenez P."/>
            <person name="Siozios S."/>
            <person name="Halliday N."/>
            <person name="Camara M."/>
            <person name="Hurst G.D.D."/>
        </authorList>
    </citation>
    <scope>NUCLEOTIDE SEQUENCE [LARGE SCALE GENOMIC DNA]</scope>
    <source>
        <strain evidence="4 5">SyEd1</strain>
    </source>
</reference>
<keyword evidence="5" id="KW-1185">Reference proteome</keyword>
<dbReference type="SUPFAM" id="SSF56935">
    <property type="entry name" value="Porins"/>
    <property type="match status" value="1"/>
</dbReference>
<keyword evidence="3" id="KW-0998">Cell outer membrane</keyword>
<keyword evidence="2" id="KW-0472">Membrane</keyword>
<dbReference type="Gene3D" id="2.40.170.20">
    <property type="entry name" value="TonB-dependent receptor, beta-barrel domain"/>
    <property type="match status" value="1"/>
</dbReference>
<protein>
    <recommendedName>
        <fullName evidence="6">TonB-dependent receptor-like beta-barrel domain-containing protein</fullName>
    </recommendedName>
</protein>